<sequence>MGRMPLSSLPGPRGLPLADVVGALGGGLLRVAVTAPGPEVDDVTLAEPATGVFGQQGDLLLGVAIETPDAAVGLLEAGAAAGSGAVVLRRSVARAREVRGAARRLGVPLVELADHASWAHVVWLLRGVLDRAATGAAVRTDGPVHDDLFALADACAALVEAPVTIEDTQSRVLAYSSRQGVVDPIRVSTIVGRKVPDAVLASLRGRGVFRRLATSSDPFFVPADGDLRPRLVIPVRAANEWLGSIWAVVEEQPPTETIRSLQQTASVVALHLLRLRSQTDLARRVAADRLRTLLSGNLHDVEAWLPAPPWRVVVLAGDPALDPETRLDTWESACRRHGWRQPLLALLDDEVLGLVRDEPDDDSAGSWPWLAGVSRDLLATRPHVRLSAGSAVRRLPQLTRSRQEALEVHRLAVADRLPSRATAIEDAWAEVTCERAVGDLRTALSHSPVAALHVHDMEHGTAYCATVTAWLDHPGDPRAAAARVHVHPNTLRYRIKHVADVVDLDLADPVTRLAARLELRALGH</sequence>
<gene>
    <name evidence="2" type="ordered locus">Intca_3219</name>
</gene>
<evidence type="ECO:0000313" key="3">
    <source>
        <dbReference type="Proteomes" id="UP000008914"/>
    </source>
</evidence>
<evidence type="ECO:0000259" key="1">
    <source>
        <dbReference type="Pfam" id="PF13556"/>
    </source>
</evidence>
<dbReference type="PANTHER" id="PTHR33744">
    <property type="entry name" value="CARBOHYDRATE DIACID REGULATOR"/>
    <property type="match status" value="1"/>
</dbReference>
<evidence type="ECO:0000313" key="2">
    <source>
        <dbReference type="EMBL" id="ADU49703.1"/>
    </source>
</evidence>
<dbReference type="InterPro" id="IPR025736">
    <property type="entry name" value="PucR_C-HTH_dom"/>
</dbReference>
<reference evidence="2 3" key="1">
    <citation type="journal article" date="2010" name="Stand. Genomic Sci.">
        <title>Complete genome sequence of Intrasporangium calvum type strain (7 KIP).</title>
        <authorList>
            <person name="Del Rio T.G."/>
            <person name="Chertkov O."/>
            <person name="Yasawong M."/>
            <person name="Lucas S."/>
            <person name="Deshpande S."/>
            <person name="Cheng J.F."/>
            <person name="Detter C."/>
            <person name="Tapia R."/>
            <person name="Han C."/>
            <person name="Goodwin L."/>
            <person name="Pitluck S."/>
            <person name="Liolios K."/>
            <person name="Ivanova N."/>
            <person name="Mavromatis K."/>
            <person name="Pati A."/>
            <person name="Chen A."/>
            <person name="Palaniappan K."/>
            <person name="Land M."/>
            <person name="Hauser L."/>
            <person name="Chang Y.J."/>
            <person name="Jeffries C.D."/>
            <person name="Rohde M."/>
            <person name="Pukall R."/>
            <person name="Sikorski J."/>
            <person name="Goker M."/>
            <person name="Woyke T."/>
            <person name="Bristow J."/>
            <person name="Eisen J.A."/>
            <person name="Markowitz V."/>
            <person name="Hugenholtz P."/>
            <person name="Kyrpides N.C."/>
            <person name="Klenk H.P."/>
            <person name="Lapidus A."/>
        </authorList>
    </citation>
    <scope>NUCLEOTIDE SEQUENCE [LARGE SCALE GENOMIC DNA]</scope>
    <source>
        <strain evidence="3">ATCC 23552 / DSM 43043 / JCM 3097 / NBRC 12989 / 7 KIP</strain>
    </source>
</reference>
<organism evidence="2 3">
    <name type="scientific">Intrasporangium calvum (strain ATCC 23552 / DSM 43043 / JCM 3097 / NBRC 12989 / NCIMB 10167 / NRRL B-3866 / 7 KIP)</name>
    <dbReference type="NCBI Taxonomy" id="710696"/>
    <lineage>
        <taxon>Bacteria</taxon>
        <taxon>Bacillati</taxon>
        <taxon>Actinomycetota</taxon>
        <taxon>Actinomycetes</taxon>
        <taxon>Micrococcales</taxon>
        <taxon>Intrasporangiaceae</taxon>
        <taxon>Intrasporangium</taxon>
    </lineage>
</organism>
<name>E6SD85_INTC7</name>
<dbReference type="HOGENOM" id="CLU_017436_7_1_11"/>
<keyword evidence="3" id="KW-1185">Reference proteome</keyword>
<dbReference type="InterPro" id="IPR051448">
    <property type="entry name" value="CdaR-like_regulators"/>
</dbReference>
<proteinExistence type="predicted"/>
<dbReference type="PANTHER" id="PTHR33744:SF1">
    <property type="entry name" value="DNA-BINDING TRANSCRIPTIONAL ACTIVATOR ADER"/>
    <property type="match status" value="1"/>
</dbReference>
<dbReference type="Gene3D" id="1.10.10.2840">
    <property type="entry name" value="PucR C-terminal helix-turn-helix domain"/>
    <property type="match status" value="1"/>
</dbReference>
<dbReference type="AlphaFoldDB" id="E6SD85"/>
<dbReference type="STRING" id="710696.Intca_3219"/>
<dbReference type="Pfam" id="PF13556">
    <property type="entry name" value="HTH_30"/>
    <property type="match status" value="1"/>
</dbReference>
<dbReference type="eggNOG" id="COG2508">
    <property type="taxonomic scope" value="Bacteria"/>
</dbReference>
<dbReference type="KEGG" id="ica:Intca_3219"/>
<accession>E6SD85</accession>
<dbReference type="EMBL" id="CP002343">
    <property type="protein sequence ID" value="ADU49703.1"/>
    <property type="molecule type" value="Genomic_DNA"/>
</dbReference>
<protein>
    <submittedName>
        <fullName evidence="2">Transcriptional regulator, PucR family</fullName>
    </submittedName>
</protein>
<feature type="domain" description="PucR C-terminal helix-turn-helix" evidence="1">
    <location>
        <begin position="465"/>
        <end position="521"/>
    </location>
</feature>
<dbReference type="InterPro" id="IPR042070">
    <property type="entry name" value="PucR_C-HTH_sf"/>
</dbReference>
<dbReference type="Proteomes" id="UP000008914">
    <property type="component" value="Chromosome"/>
</dbReference>